<dbReference type="PANTHER" id="PTHR11640:SF136">
    <property type="entry name" value="NEPHRIN"/>
    <property type="match status" value="1"/>
</dbReference>
<dbReference type="Pfam" id="PF08205">
    <property type="entry name" value="C2-set_2"/>
    <property type="match status" value="1"/>
</dbReference>
<dbReference type="GO" id="GO:0098609">
    <property type="term" value="P:cell-cell adhesion"/>
    <property type="evidence" value="ECO:0007669"/>
    <property type="project" value="TreeGrafter"/>
</dbReference>
<evidence type="ECO:0000256" key="1">
    <source>
        <dbReference type="ARBA" id="ARBA00004479"/>
    </source>
</evidence>
<name>A0A914EE25_9BILA</name>
<keyword evidence="2 7" id="KW-0472">Membrane</keyword>
<dbReference type="InterPro" id="IPR051275">
    <property type="entry name" value="Cell_adhesion_signaling"/>
</dbReference>
<evidence type="ECO:0000256" key="7">
    <source>
        <dbReference type="SAM" id="Phobius"/>
    </source>
</evidence>
<dbReference type="WBParaSite" id="ACRNAN_scaffold7639.g7466.t1">
    <property type="protein sequence ID" value="ACRNAN_scaffold7639.g7466.t1"/>
    <property type="gene ID" value="ACRNAN_scaffold7639.g7466"/>
</dbReference>
<reference evidence="10" key="1">
    <citation type="submission" date="2022-11" db="UniProtKB">
        <authorList>
            <consortium name="WormBaseParasite"/>
        </authorList>
    </citation>
    <scope>IDENTIFICATION</scope>
</reference>
<dbReference type="InterPro" id="IPR013162">
    <property type="entry name" value="CD80_C2-set"/>
</dbReference>
<proteinExistence type="predicted"/>
<keyword evidence="9" id="KW-1185">Reference proteome</keyword>
<protein>
    <submittedName>
        <fullName evidence="10">Ig-like domain-containing protein</fullName>
    </submittedName>
</protein>
<feature type="region of interest" description="Disordered" evidence="6">
    <location>
        <begin position="328"/>
        <end position="347"/>
    </location>
</feature>
<dbReference type="PROSITE" id="PS50835">
    <property type="entry name" value="IG_LIKE"/>
    <property type="match status" value="1"/>
</dbReference>
<evidence type="ECO:0000256" key="5">
    <source>
        <dbReference type="ARBA" id="ARBA00023319"/>
    </source>
</evidence>
<dbReference type="GO" id="GO:0005886">
    <property type="term" value="C:plasma membrane"/>
    <property type="evidence" value="ECO:0007669"/>
    <property type="project" value="TreeGrafter"/>
</dbReference>
<dbReference type="InterPro" id="IPR013783">
    <property type="entry name" value="Ig-like_fold"/>
</dbReference>
<feature type="compositionally biased region" description="Polar residues" evidence="6">
    <location>
        <begin position="329"/>
        <end position="347"/>
    </location>
</feature>
<feature type="transmembrane region" description="Helical" evidence="7">
    <location>
        <begin position="242"/>
        <end position="271"/>
    </location>
</feature>
<feature type="domain" description="Ig-like" evidence="8">
    <location>
        <begin position="89"/>
        <end position="183"/>
    </location>
</feature>
<keyword evidence="5" id="KW-0393">Immunoglobulin domain</keyword>
<accession>A0A914EE25</accession>
<keyword evidence="7" id="KW-1133">Transmembrane helix</keyword>
<evidence type="ECO:0000256" key="2">
    <source>
        <dbReference type="ARBA" id="ARBA00023136"/>
    </source>
</evidence>
<dbReference type="Gene3D" id="2.60.40.10">
    <property type="entry name" value="Immunoglobulins"/>
    <property type="match status" value="2"/>
</dbReference>
<evidence type="ECO:0000313" key="10">
    <source>
        <dbReference type="WBParaSite" id="ACRNAN_scaffold7639.g7466.t1"/>
    </source>
</evidence>
<keyword evidence="3" id="KW-1015">Disulfide bond</keyword>
<evidence type="ECO:0000256" key="4">
    <source>
        <dbReference type="ARBA" id="ARBA00023180"/>
    </source>
</evidence>
<dbReference type="GO" id="GO:0050839">
    <property type="term" value="F:cell adhesion molecule binding"/>
    <property type="evidence" value="ECO:0007669"/>
    <property type="project" value="TreeGrafter"/>
</dbReference>
<evidence type="ECO:0000259" key="8">
    <source>
        <dbReference type="PROSITE" id="PS50835"/>
    </source>
</evidence>
<comment type="subcellular location">
    <subcellularLocation>
        <location evidence="1">Membrane</location>
        <topology evidence="1">Single-pass type I membrane protein</topology>
    </subcellularLocation>
</comment>
<dbReference type="InterPro" id="IPR007110">
    <property type="entry name" value="Ig-like_dom"/>
</dbReference>
<organism evidence="9 10">
    <name type="scientific">Acrobeloides nanus</name>
    <dbReference type="NCBI Taxonomy" id="290746"/>
    <lineage>
        <taxon>Eukaryota</taxon>
        <taxon>Metazoa</taxon>
        <taxon>Ecdysozoa</taxon>
        <taxon>Nematoda</taxon>
        <taxon>Chromadorea</taxon>
        <taxon>Rhabditida</taxon>
        <taxon>Tylenchina</taxon>
        <taxon>Cephalobomorpha</taxon>
        <taxon>Cephaloboidea</taxon>
        <taxon>Cephalobidae</taxon>
        <taxon>Acrobeloides</taxon>
    </lineage>
</organism>
<sequence>MGYQLSQWEASNGENLGDHEAGILAGFDRRYQYVKENPEELHLLIQNVKVEDEGNFECQMMREGMAKPARASAFVNVLVPPSGIQLIMPNSTQEINYAFVIDDGAWLNITCVGNDAKPEVEIKWFSDGTYFNGATRWNVRHDNKTVTSYAKLDLTIGKHNHNKMLECVVLHKETLTELRTSLKIYVRTPRSKFLKNPVTNVSEVPQISEVVVQGHQEQGPTQNSLLQTNEPAEGSNFFRQVVLIPVIALIGIILAIVVILTILYCFLIYCFCRQQREESEPDLSFNEVGGNANPVKIYGVFREHGSFHSQVSNRSRLDPMYSINEETELPSTNLSRDQESRNLPQTNLSSTVASTNKVIPPFSIPSFPNYDYEDPSV</sequence>
<dbReference type="AlphaFoldDB" id="A0A914EE25"/>
<dbReference type="Proteomes" id="UP000887540">
    <property type="component" value="Unplaced"/>
</dbReference>
<evidence type="ECO:0000256" key="6">
    <source>
        <dbReference type="SAM" id="MobiDB-lite"/>
    </source>
</evidence>
<keyword evidence="7" id="KW-0812">Transmembrane</keyword>
<dbReference type="GO" id="GO:0005911">
    <property type="term" value="C:cell-cell junction"/>
    <property type="evidence" value="ECO:0007669"/>
    <property type="project" value="TreeGrafter"/>
</dbReference>
<evidence type="ECO:0000313" key="9">
    <source>
        <dbReference type="Proteomes" id="UP000887540"/>
    </source>
</evidence>
<keyword evidence="4" id="KW-0325">Glycoprotein</keyword>
<dbReference type="SUPFAM" id="SSF48726">
    <property type="entry name" value="Immunoglobulin"/>
    <property type="match status" value="2"/>
</dbReference>
<dbReference type="InterPro" id="IPR036179">
    <property type="entry name" value="Ig-like_dom_sf"/>
</dbReference>
<evidence type="ECO:0000256" key="3">
    <source>
        <dbReference type="ARBA" id="ARBA00023157"/>
    </source>
</evidence>
<dbReference type="PANTHER" id="PTHR11640">
    <property type="entry name" value="NEPHRIN"/>
    <property type="match status" value="1"/>
</dbReference>